<reference evidence="1 2" key="1">
    <citation type="submission" date="2016-11" db="EMBL/GenBank/DDBJ databases">
        <title>Draft Genome Sequences of Nine Cyanobacterial Strains from Diverse Habitats.</title>
        <authorList>
            <person name="Zhu T."/>
            <person name="Hou S."/>
            <person name="Lu X."/>
            <person name="Hess W.R."/>
        </authorList>
    </citation>
    <scope>NUCLEOTIDE SEQUENCE [LARGE SCALE GENOMIC DNA]</scope>
    <source>
        <strain evidence="1 2">NIES-30</strain>
    </source>
</reference>
<evidence type="ECO:0008006" key="3">
    <source>
        <dbReference type="Google" id="ProtNLM"/>
    </source>
</evidence>
<dbReference type="EMBL" id="MRCG01000035">
    <property type="protein sequence ID" value="OKH43273.1"/>
    <property type="molecule type" value="Genomic_DNA"/>
</dbReference>
<dbReference type="STRING" id="549789.NIES30_25315"/>
<accession>A0A1U7IY39</accession>
<organism evidence="1 2">
    <name type="scientific">Phormidium tenue NIES-30</name>
    <dbReference type="NCBI Taxonomy" id="549789"/>
    <lineage>
        <taxon>Bacteria</taxon>
        <taxon>Bacillati</taxon>
        <taxon>Cyanobacteriota</taxon>
        <taxon>Cyanophyceae</taxon>
        <taxon>Oscillatoriophycideae</taxon>
        <taxon>Oscillatoriales</taxon>
        <taxon>Oscillatoriaceae</taxon>
        <taxon>Phormidium</taxon>
    </lineage>
</organism>
<dbReference type="RefSeq" id="WP_073611233.1">
    <property type="nucleotide sequence ID" value="NZ_MRCG01000035.1"/>
</dbReference>
<name>A0A1U7IY39_9CYAN</name>
<dbReference type="AlphaFoldDB" id="A0A1U7IY39"/>
<evidence type="ECO:0000313" key="1">
    <source>
        <dbReference type="EMBL" id="OKH43273.1"/>
    </source>
</evidence>
<dbReference type="Proteomes" id="UP000185557">
    <property type="component" value="Unassembled WGS sequence"/>
</dbReference>
<dbReference type="OrthoDB" id="9027184at2"/>
<sequence length="429" mass="47633">MTIPLPNLDDRTYADLVEELRSQIPIEYPGWTDHNPSDTGIILLELLCWLTETTLYRANRVPDDTLRVFLQLLNGSGTVPDNNPEKTDLQDSPPMGLLPSGDLQTAVRDTVLHLRQRYRAVSPTDFVNLILEDWPQAAAAQAQENPLEPVKRVQCVPRKNLSNTPNLAAPAHISLVVIPDLPDPAASAIPFTPEPSPALTAALTQWLEPRRLLTARHHVVGPTYVEVGLRAWLYLQSGARPEQVRQNATDAVGQFFHPLRSGAYWQGQGYPFGQPIYVSELYQLLDGVSGVDFVEGITLIPADAEVTTRSLTETRSGAQTIKELSISSSSGFSAGKTICVREGDRRPDYYTLADRPTSDRLILQQPLIRDCAAGATVEQLVSAREIRSQDDASLIGLRLEDYELVAAAVRPEHFFTMEQLGHGRWQHRR</sequence>
<protein>
    <recommendedName>
        <fullName evidence="3">Baseplate protein J-like domain-containing protein</fullName>
    </recommendedName>
</protein>
<proteinExistence type="predicted"/>
<gene>
    <name evidence="1" type="ORF">NIES30_25315</name>
</gene>
<keyword evidence="2" id="KW-1185">Reference proteome</keyword>
<comment type="caution">
    <text evidence="1">The sequence shown here is derived from an EMBL/GenBank/DDBJ whole genome shotgun (WGS) entry which is preliminary data.</text>
</comment>
<evidence type="ECO:0000313" key="2">
    <source>
        <dbReference type="Proteomes" id="UP000185557"/>
    </source>
</evidence>